<feature type="coiled-coil region" evidence="1">
    <location>
        <begin position="20"/>
        <end position="47"/>
    </location>
</feature>
<proteinExistence type="predicted"/>
<keyword evidence="1" id="KW-0175">Coiled coil</keyword>
<organism evidence="3 4">
    <name type="scientific">Pseudaquabacterium inlustre</name>
    <dbReference type="NCBI Taxonomy" id="2984192"/>
    <lineage>
        <taxon>Bacteria</taxon>
        <taxon>Pseudomonadati</taxon>
        <taxon>Pseudomonadota</taxon>
        <taxon>Betaproteobacteria</taxon>
        <taxon>Burkholderiales</taxon>
        <taxon>Sphaerotilaceae</taxon>
        <taxon>Pseudaquabacterium</taxon>
    </lineage>
</organism>
<dbReference type="RefSeq" id="WP_341408633.1">
    <property type="nucleotide sequence ID" value="NZ_JBBUTH010000001.1"/>
</dbReference>
<evidence type="ECO:0008006" key="5">
    <source>
        <dbReference type="Google" id="ProtNLM"/>
    </source>
</evidence>
<evidence type="ECO:0000256" key="2">
    <source>
        <dbReference type="SAM" id="MobiDB-lite"/>
    </source>
</evidence>
<feature type="region of interest" description="Disordered" evidence="2">
    <location>
        <begin position="129"/>
        <end position="153"/>
    </location>
</feature>
<comment type="caution">
    <text evidence="3">The sequence shown here is derived from an EMBL/GenBank/DDBJ whole genome shotgun (WGS) entry which is preliminary data.</text>
</comment>
<reference evidence="3 4" key="1">
    <citation type="submission" date="2024-04" db="EMBL/GenBank/DDBJ databases">
        <title>Novel species of the genus Ideonella isolated from streams.</title>
        <authorList>
            <person name="Lu H."/>
        </authorList>
    </citation>
    <scope>NUCLEOTIDE SEQUENCE [LARGE SCALE GENOMIC DNA]</scope>
    <source>
        <strain evidence="3 4">DXS22W</strain>
    </source>
</reference>
<gene>
    <name evidence="3" type="ORF">AACH10_01755</name>
</gene>
<dbReference type="Proteomes" id="UP001365405">
    <property type="component" value="Unassembled WGS sequence"/>
</dbReference>
<evidence type="ECO:0000256" key="1">
    <source>
        <dbReference type="SAM" id="Coils"/>
    </source>
</evidence>
<accession>A0ABU9CAR3</accession>
<keyword evidence="4" id="KW-1185">Reference proteome</keyword>
<sequence>MPDDELTPQVPSAELSLTVAADLQDSLMVAQNDLDRLQRLLSDATETLMGHFYGASAQITRLARAAAQHPELQSEGLHEAMQHLGGAVTALQFQDMAWQLIGHTQRRLRSCADRLANDVMGDDEEGAAIVEEAPLRPNPVTQDEMDAGSIELF</sequence>
<name>A0ABU9CAR3_9BURK</name>
<evidence type="ECO:0000313" key="4">
    <source>
        <dbReference type="Proteomes" id="UP001365405"/>
    </source>
</evidence>
<evidence type="ECO:0000313" key="3">
    <source>
        <dbReference type="EMBL" id="MEK8048958.1"/>
    </source>
</evidence>
<protein>
    <recommendedName>
        <fullName evidence="5">Chemotaxis protein</fullName>
    </recommendedName>
</protein>
<dbReference type="EMBL" id="JBBUTH010000001">
    <property type="protein sequence ID" value="MEK8048958.1"/>
    <property type="molecule type" value="Genomic_DNA"/>
</dbReference>